<keyword evidence="2" id="KW-1185">Reference proteome</keyword>
<proteinExistence type="predicted"/>
<dbReference type="EMBL" id="JAMZFW010000003">
    <property type="protein sequence ID" value="MCP1101391.1"/>
    <property type="molecule type" value="Genomic_DNA"/>
</dbReference>
<dbReference type="Proteomes" id="UP001523566">
    <property type="component" value="Unassembled WGS sequence"/>
</dbReference>
<protein>
    <submittedName>
        <fullName evidence="1">Uncharacterized protein</fullName>
    </submittedName>
</protein>
<gene>
    <name evidence="1" type="ORF">NK125_03055</name>
</gene>
<name>A0ABT1E947_9FIRM</name>
<reference evidence="1 2" key="1">
    <citation type="journal article" date="2022" name="Genome Biol. Evol.">
        <title>Host diet, physiology and behaviors set the stage for Lachnospiraceae cladogenesis.</title>
        <authorList>
            <person name="Vera-Ponce De Leon A."/>
            <person name="Schneider M."/>
            <person name="Jahnes B.C."/>
            <person name="Sadowski V."/>
            <person name="Camuy-Velez L.A."/>
            <person name="Duan J."/>
            <person name="Sabree Z.L."/>
        </authorList>
    </citation>
    <scope>NUCLEOTIDE SEQUENCE [LARGE SCALE GENOMIC DNA]</scope>
    <source>
        <strain evidence="1 2">PAL113</strain>
    </source>
</reference>
<organism evidence="1 2">
    <name type="scientific">Aequitasia blattaphilus</name>
    <dbReference type="NCBI Taxonomy" id="2949332"/>
    <lineage>
        <taxon>Bacteria</taxon>
        <taxon>Bacillati</taxon>
        <taxon>Bacillota</taxon>
        <taxon>Clostridia</taxon>
        <taxon>Lachnospirales</taxon>
        <taxon>Lachnospiraceae</taxon>
        <taxon>Aequitasia</taxon>
    </lineage>
</organism>
<accession>A0ABT1E947</accession>
<sequence length="100" mass="12189">MLPLVVFTKEEELTELTGLSYQELRENGFDLGDWDRGMQIMQCIHEHKYYDCNDDECLLDSNKFCYMETVWKDGYEKFFRKLNSQELLECTEYDELRFRD</sequence>
<evidence type="ECO:0000313" key="1">
    <source>
        <dbReference type="EMBL" id="MCP1101391.1"/>
    </source>
</evidence>
<comment type="caution">
    <text evidence="1">The sequence shown here is derived from an EMBL/GenBank/DDBJ whole genome shotgun (WGS) entry which is preliminary data.</text>
</comment>
<dbReference type="RefSeq" id="WP_262065176.1">
    <property type="nucleotide sequence ID" value="NZ_JAMXOD010000003.1"/>
</dbReference>
<evidence type="ECO:0000313" key="2">
    <source>
        <dbReference type="Proteomes" id="UP001523566"/>
    </source>
</evidence>